<dbReference type="OrthoDB" id="338622at2759"/>
<dbReference type="SMART" id="SM00320">
    <property type="entry name" value="WD40"/>
    <property type="match status" value="2"/>
</dbReference>
<dbReference type="Pfam" id="PF00400">
    <property type="entry name" value="WD40"/>
    <property type="match status" value="1"/>
</dbReference>
<evidence type="ECO:0000313" key="1">
    <source>
        <dbReference type="EMBL" id="KAJ7393796.1"/>
    </source>
</evidence>
<dbReference type="AlphaFoldDB" id="A0A9X0A5I1"/>
<reference evidence="1" key="1">
    <citation type="submission" date="2023-01" db="EMBL/GenBank/DDBJ databases">
        <title>Genome assembly of the deep-sea coral Lophelia pertusa.</title>
        <authorList>
            <person name="Herrera S."/>
            <person name="Cordes E."/>
        </authorList>
    </citation>
    <scope>NUCLEOTIDE SEQUENCE</scope>
    <source>
        <strain evidence="1">USNM1676648</strain>
        <tissue evidence="1">Polyp</tissue>
    </source>
</reference>
<comment type="caution">
    <text evidence="1">The sequence shown here is derived from an EMBL/GenBank/DDBJ whole genome shotgun (WGS) entry which is preliminary data.</text>
</comment>
<organism evidence="1 2">
    <name type="scientific">Desmophyllum pertusum</name>
    <dbReference type="NCBI Taxonomy" id="174260"/>
    <lineage>
        <taxon>Eukaryota</taxon>
        <taxon>Metazoa</taxon>
        <taxon>Cnidaria</taxon>
        <taxon>Anthozoa</taxon>
        <taxon>Hexacorallia</taxon>
        <taxon>Scleractinia</taxon>
        <taxon>Caryophylliina</taxon>
        <taxon>Caryophylliidae</taxon>
        <taxon>Desmophyllum</taxon>
    </lineage>
</organism>
<dbReference type="InterPro" id="IPR036322">
    <property type="entry name" value="WD40_repeat_dom_sf"/>
</dbReference>
<evidence type="ECO:0000313" key="2">
    <source>
        <dbReference type="Proteomes" id="UP001163046"/>
    </source>
</evidence>
<keyword evidence="2" id="KW-1185">Reference proteome</keyword>
<dbReference type="Gene3D" id="2.130.10.10">
    <property type="entry name" value="YVTN repeat-like/Quinoprotein amine dehydrogenase"/>
    <property type="match status" value="1"/>
</dbReference>
<proteinExistence type="predicted"/>
<gene>
    <name evidence="1" type="primary">WDR7_1</name>
    <name evidence="1" type="ORF">OS493_003457</name>
</gene>
<dbReference type="PANTHER" id="PTHR44099">
    <property type="entry name" value="RABCONNECTIN-3B, ISOFORM A"/>
    <property type="match status" value="1"/>
</dbReference>
<dbReference type="SUPFAM" id="SSF50978">
    <property type="entry name" value="WD40 repeat-like"/>
    <property type="match status" value="1"/>
</dbReference>
<name>A0A9X0A5I1_9CNID</name>
<dbReference type="Proteomes" id="UP001163046">
    <property type="component" value="Unassembled WGS sequence"/>
</dbReference>
<dbReference type="InterPro" id="IPR001680">
    <property type="entry name" value="WD40_rpt"/>
</dbReference>
<dbReference type="InterPro" id="IPR015943">
    <property type="entry name" value="WD40/YVTN_repeat-like_dom_sf"/>
</dbReference>
<dbReference type="EMBL" id="MU825397">
    <property type="protein sequence ID" value="KAJ7393796.1"/>
    <property type="molecule type" value="Genomic_DNA"/>
</dbReference>
<dbReference type="GO" id="GO:0005737">
    <property type="term" value="C:cytoplasm"/>
    <property type="evidence" value="ECO:0007669"/>
    <property type="project" value="TreeGrafter"/>
</dbReference>
<dbReference type="InterPro" id="IPR049916">
    <property type="entry name" value="WDR72-like"/>
</dbReference>
<dbReference type="PANTHER" id="PTHR44099:SF4">
    <property type="entry name" value="RABCONNECTIN-3B, ISOFORM A"/>
    <property type="match status" value="1"/>
</dbReference>
<sequence length="375" mass="41504">MRRRQATAIVLMGVIGAEFQREIEVYSSRERDGGEVIMDYTTVRLTGKALMYLLLKPPSSQLTAHTSVRRAAIDLIGRGFTLWEPYMDVSAVLIALLELSADSKNRDLTFRKGLPLSPSADTHRSARHALSLIATARPAVFIATIAKEVARSVAAASSISFNQPSPAAIAVYSHVRHQPSQNAEAQSTSILNRAKHEILRIIDLMVEKTQQEVVDLLTDVVDIVVYCLDQRQLKEKGMTELFPGLCRFNMVSYSPQSRRLAVGAKNGQLALYDLRSSRCQMVSAHSSQVTALSFSPDDRVLASYSFGDSKICFWQTGSSLFGMLGSSLRCVRSYTTVSPSPKMSPALLKLIRLVWINHKNVILLMADGTEYKYSV</sequence>
<protein>
    <submittedName>
        <fullName evidence="1">WD repeat-containing protein 7</fullName>
    </submittedName>
</protein>
<accession>A0A9X0A5I1</accession>